<protein>
    <submittedName>
        <fullName evidence="2">Uncharacterized protein</fullName>
    </submittedName>
</protein>
<sequence length="497" mass="53678">LYTSVIAQSLLLWAASIYKAGFPGIVAVALSFLSVLLTWLCSISFTSAVAIVLPWLSISAVPFVSHPVLIVGLFGAPAFLGALIGQHVGLLALESYLCRSFSGRKRQLPSALRGAVAKLDAERWIFKAGFLQWLILLVIGTVYRVGATYIALTWLVSPAFAYGLLEATLSPERLPKPLKIVTLIVSLSAPFLLSAGVFIRLTGALVGSLVRSVWSPGTTPDWMANLAVGVFISILVCLTLWHLLCYVHISDAKTVVVLSAVALFATSLAAVISGVVPPFSEDTSRAVNVVHVVDATGAGRPASYVAVFSGTPGNLDAESRHIGEGLVCGRDDGEVDFVTFSMRYGCRTGKNAEAGWARSEIPTIRVEEDHRRREAGVTRVSVDTRVSTRWFLGINFALVEDFRLEDGESGEELIPTGGDKSSVDGWHIIQFSGGKRSPTTFKLTLIWSSEAGGRRNGEEDKKNDELLLLLRLRTDVPRLSPPAKDIISKLPVWCSLF</sequence>
<feature type="transmembrane region" description="Helical" evidence="1">
    <location>
        <begin position="76"/>
        <end position="97"/>
    </location>
</feature>
<keyword evidence="3" id="KW-1185">Reference proteome</keyword>
<dbReference type="EMBL" id="AUSU01009716">
    <property type="protein sequence ID" value="EPS57910.1"/>
    <property type="molecule type" value="Genomic_DNA"/>
</dbReference>
<feature type="transmembrane region" description="Helical" evidence="1">
    <location>
        <begin position="181"/>
        <end position="202"/>
    </location>
</feature>
<evidence type="ECO:0000313" key="2">
    <source>
        <dbReference type="EMBL" id="EPS57910.1"/>
    </source>
</evidence>
<feature type="non-terminal residue" evidence="2">
    <location>
        <position position="497"/>
    </location>
</feature>
<keyword evidence="1" id="KW-0472">Membrane</keyword>
<comment type="caution">
    <text evidence="2">The sequence shown here is derived from an EMBL/GenBank/DDBJ whole genome shotgun (WGS) entry which is preliminary data.</text>
</comment>
<accession>S8BTM1</accession>
<feature type="non-terminal residue" evidence="2">
    <location>
        <position position="1"/>
    </location>
</feature>
<dbReference type="OrthoDB" id="76293at2759"/>
<keyword evidence="1" id="KW-1133">Transmembrane helix</keyword>
<feature type="transmembrane region" description="Helical" evidence="1">
    <location>
        <begin position="222"/>
        <end position="243"/>
    </location>
</feature>
<reference evidence="2 3" key="1">
    <citation type="journal article" date="2013" name="BMC Genomics">
        <title>The miniature genome of a carnivorous plant Genlisea aurea contains a low number of genes and short non-coding sequences.</title>
        <authorList>
            <person name="Leushkin E.V."/>
            <person name="Sutormin R.A."/>
            <person name="Nabieva E.R."/>
            <person name="Penin A.A."/>
            <person name="Kondrashov A.S."/>
            <person name="Logacheva M.D."/>
        </authorList>
    </citation>
    <scope>NUCLEOTIDE SEQUENCE [LARGE SCALE GENOMIC DNA]</scope>
</reference>
<keyword evidence="1" id="KW-0812">Transmembrane</keyword>
<organism evidence="2 3">
    <name type="scientific">Genlisea aurea</name>
    <dbReference type="NCBI Taxonomy" id="192259"/>
    <lineage>
        <taxon>Eukaryota</taxon>
        <taxon>Viridiplantae</taxon>
        <taxon>Streptophyta</taxon>
        <taxon>Embryophyta</taxon>
        <taxon>Tracheophyta</taxon>
        <taxon>Spermatophyta</taxon>
        <taxon>Magnoliopsida</taxon>
        <taxon>eudicotyledons</taxon>
        <taxon>Gunneridae</taxon>
        <taxon>Pentapetalae</taxon>
        <taxon>asterids</taxon>
        <taxon>lamiids</taxon>
        <taxon>Lamiales</taxon>
        <taxon>Lentibulariaceae</taxon>
        <taxon>Genlisea</taxon>
    </lineage>
</organism>
<dbReference type="AlphaFoldDB" id="S8BTM1"/>
<dbReference type="Proteomes" id="UP000015453">
    <property type="component" value="Unassembled WGS sequence"/>
</dbReference>
<name>S8BTM1_9LAMI</name>
<feature type="transmembrane region" description="Helical" evidence="1">
    <location>
        <begin position="255"/>
        <end position="276"/>
    </location>
</feature>
<feature type="transmembrane region" description="Helical" evidence="1">
    <location>
        <begin position="48"/>
        <end position="70"/>
    </location>
</feature>
<feature type="transmembrane region" description="Helical" evidence="1">
    <location>
        <begin position="20"/>
        <end position="41"/>
    </location>
</feature>
<proteinExistence type="predicted"/>
<evidence type="ECO:0000313" key="3">
    <source>
        <dbReference type="Proteomes" id="UP000015453"/>
    </source>
</evidence>
<gene>
    <name evidence="2" type="ORF">M569_16907</name>
</gene>
<evidence type="ECO:0000256" key="1">
    <source>
        <dbReference type="SAM" id="Phobius"/>
    </source>
</evidence>